<name>A0A1F7Y1R3_9BACT</name>
<dbReference type="EMBL" id="MGGD01000030">
    <property type="protein sequence ID" value="OGM20608.1"/>
    <property type="molecule type" value="Genomic_DNA"/>
</dbReference>
<dbReference type="AlphaFoldDB" id="A0A1F7Y1R3"/>
<protein>
    <recommendedName>
        <fullName evidence="4">DUF4352 domain-containing protein</fullName>
    </recommendedName>
</protein>
<reference evidence="2 3" key="1">
    <citation type="journal article" date="2016" name="Nat. Commun.">
        <title>Thousands of microbial genomes shed light on interconnected biogeochemical processes in an aquifer system.</title>
        <authorList>
            <person name="Anantharaman K."/>
            <person name="Brown C.T."/>
            <person name="Hug L.A."/>
            <person name="Sharon I."/>
            <person name="Castelle C.J."/>
            <person name="Probst A.J."/>
            <person name="Thomas B.C."/>
            <person name="Singh A."/>
            <person name="Wilkins M.J."/>
            <person name="Karaoz U."/>
            <person name="Brodie E.L."/>
            <person name="Williams K.H."/>
            <person name="Hubbard S.S."/>
            <person name="Banfield J.F."/>
        </authorList>
    </citation>
    <scope>NUCLEOTIDE SEQUENCE [LARGE SCALE GENOMIC DNA]</scope>
</reference>
<evidence type="ECO:0008006" key="4">
    <source>
        <dbReference type="Google" id="ProtNLM"/>
    </source>
</evidence>
<proteinExistence type="predicted"/>
<feature type="transmembrane region" description="Helical" evidence="1">
    <location>
        <begin position="79"/>
        <end position="100"/>
    </location>
</feature>
<evidence type="ECO:0000313" key="2">
    <source>
        <dbReference type="EMBL" id="OGM20608.1"/>
    </source>
</evidence>
<comment type="caution">
    <text evidence="2">The sequence shown here is derived from an EMBL/GenBank/DDBJ whole genome shotgun (WGS) entry which is preliminary data.</text>
</comment>
<dbReference type="Proteomes" id="UP000176741">
    <property type="component" value="Unassembled WGS sequence"/>
</dbReference>
<keyword evidence="1" id="KW-0472">Membrane</keyword>
<evidence type="ECO:0000313" key="3">
    <source>
        <dbReference type="Proteomes" id="UP000176741"/>
    </source>
</evidence>
<evidence type="ECO:0000256" key="1">
    <source>
        <dbReference type="SAM" id="Phobius"/>
    </source>
</evidence>
<gene>
    <name evidence="2" type="ORF">A2771_01455</name>
</gene>
<accession>A0A1F7Y1R3</accession>
<keyword evidence="1" id="KW-1133">Transmembrane helix</keyword>
<organism evidence="2 3">
    <name type="scientific">Candidatus Woesebacteria bacterium RIFCSPHIGHO2_01_FULL_38_26b</name>
    <dbReference type="NCBI Taxonomy" id="1802491"/>
    <lineage>
        <taxon>Bacteria</taxon>
        <taxon>Candidatus Woeseibacteriota</taxon>
    </lineage>
</organism>
<keyword evidence="1" id="KW-0812">Transmembrane</keyword>
<sequence length="257" mass="29202">MISKTISLPSTKLDIENILSSFTDLYNGKFSKLLSKVNYFLASISSFIKEKTVNETSRDARVGFNKEKDMSKKRNYKKYIIYLLVLVFIYLLIIGGSKVIGNIKIKEPKKDKVELQAARSTQTLEKEFNIPLRDNAGEEIANLNYTIDNAEIRDEIIVKGKQAKSVKGRTFLILNIKVKNEFTQSIKISTKDYVRLSVNGNEQEWFAPDIHNDPVEVQAISTEPTRLGFAINETDSNMVIAVGEINGEKERIELDLK</sequence>